<dbReference type="PANTHER" id="PTHR43649:SF12">
    <property type="entry name" value="DIACETYLCHITOBIOSE BINDING PROTEIN DASA"/>
    <property type="match status" value="1"/>
</dbReference>
<dbReference type="RefSeq" id="WP_160762643.1">
    <property type="nucleotide sequence ID" value="NZ_WUPT01000001.1"/>
</dbReference>
<name>A0A7C9MU87_9RHOB</name>
<dbReference type="GO" id="GO:0042597">
    <property type="term" value="C:periplasmic space"/>
    <property type="evidence" value="ECO:0007669"/>
    <property type="project" value="UniProtKB-SubCell"/>
</dbReference>
<dbReference type="Gene3D" id="3.40.190.10">
    <property type="entry name" value="Periplasmic binding protein-like II"/>
    <property type="match status" value="2"/>
</dbReference>
<dbReference type="AlphaFoldDB" id="A0A7C9MU87"/>
<comment type="subcellular location">
    <subcellularLocation>
        <location evidence="1">Periplasm</location>
    </subcellularLocation>
</comment>
<reference evidence="3 4" key="1">
    <citation type="submission" date="2019-12" db="EMBL/GenBank/DDBJ databases">
        <authorList>
            <person name="Lee S.D."/>
        </authorList>
    </citation>
    <scope>NUCLEOTIDE SEQUENCE [LARGE SCALE GENOMIC DNA]</scope>
    <source>
        <strain evidence="3 4">GH1-50</strain>
    </source>
</reference>
<dbReference type="SUPFAM" id="SSF53850">
    <property type="entry name" value="Periplasmic binding protein-like II"/>
    <property type="match status" value="1"/>
</dbReference>
<protein>
    <submittedName>
        <fullName evidence="3">Extracellular solute-binding protein</fullName>
    </submittedName>
</protein>
<dbReference type="Proteomes" id="UP000480350">
    <property type="component" value="Unassembled WGS sequence"/>
</dbReference>
<accession>A0A7C9MU87</accession>
<dbReference type="InterPro" id="IPR050490">
    <property type="entry name" value="Bact_solute-bd_prot1"/>
</dbReference>
<comment type="caution">
    <text evidence="3">The sequence shown here is derived from an EMBL/GenBank/DDBJ whole genome shotgun (WGS) entry which is preliminary data.</text>
</comment>
<dbReference type="InterPro" id="IPR006059">
    <property type="entry name" value="SBP"/>
</dbReference>
<evidence type="ECO:0000256" key="2">
    <source>
        <dbReference type="ARBA" id="ARBA00008520"/>
    </source>
</evidence>
<evidence type="ECO:0000313" key="3">
    <source>
        <dbReference type="EMBL" id="MXQ06720.1"/>
    </source>
</evidence>
<dbReference type="PANTHER" id="PTHR43649">
    <property type="entry name" value="ARABINOSE-BINDING PROTEIN-RELATED"/>
    <property type="match status" value="1"/>
</dbReference>
<dbReference type="Pfam" id="PF13416">
    <property type="entry name" value="SBP_bac_8"/>
    <property type="match status" value="1"/>
</dbReference>
<sequence length="484" mass="52858">MPEPTTTLSRRTLLGAGLASFCTPAFAEMRDGTHFAIADLVRGAPEAIGRPLRIVLPAGSAANLVPVARQFTDLTGIDVELDPAGVHDVASNVLIAHLEEVHRYDFALPATYDIPDLVAAGALVPMDDIELPGRVPPSAAAIYSEGDSFDGKHYGYQTDGDTYLVFLNRNILEDRAIADGYEDAYGARFAAPESWGEFDRQVAYVSSSPGDAFGALLPRAPGYVEWEFWLRFLAKGVWPFSPEFRPQIAGDAGVEALEDMLALSPFLAPDASSHRGLSGNWQSFQTLPIYMTFGWGGAQKLMNQPGKPLHGRLSHAVIPGGDGPNTPAALPCFNWGWSYSVVSRTEMPAVAKAFALFAVSSSVSTDAVRQADGFFDPFRDEHYRDPDIRAIYGDAFLETHRASLANAIPDLYIADRGAFFSTLGMWLRLVLDGVVPPAEGLTRVSQQWELLTDRLDRAKQAERWLSLRRKFPDRVAANLRDLVA</sequence>
<gene>
    <name evidence="3" type="ORF">GQ651_02560</name>
</gene>
<evidence type="ECO:0000256" key="1">
    <source>
        <dbReference type="ARBA" id="ARBA00004418"/>
    </source>
</evidence>
<proteinExistence type="inferred from homology"/>
<dbReference type="EMBL" id="WUPT01000001">
    <property type="protein sequence ID" value="MXQ06720.1"/>
    <property type="molecule type" value="Genomic_DNA"/>
</dbReference>
<organism evidence="3 4">
    <name type="scientific">Kangsaoukella pontilimi</name>
    <dbReference type="NCBI Taxonomy" id="2691042"/>
    <lineage>
        <taxon>Bacteria</taxon>
        <taxon>Pseudomonadati</taxon>
        <taxon>Pseudomonadota</taxon>
        <taxon>Alphaproteobacteria</taxon>
        <taxon>Rhodobacterales</taxon>
        <taxon>Paracoccaceae</taxon>
        <taxon>Kangsaoukella</taxon>
    </lineage>
</organism>
<comment type="similarity">
    <text evidence="2">Belongs to the bacterial solute-binding protein 1 family.</text>
</comment>
<reference evidence="3 4" key="2">
    <citation type="submission" date="2020-03" db="EMBL/GenBank/DDBJ databases">
        <title>Kangsaoukella pontilimi gen. nov., sp. nov., a new member of the family Rhodobacteraceae isolated from a tidal mudflat.</title>
        <authorList>
            <person name="Kim I.S."/>
        </authorList>
    </citation>
    <scope>NUCLEOTIDE SEQUENCE [LARGE SCALE GENOMIC DNA]</scope>
    <source>
        <strain evidence="3 4">GH1-50</strain>
    </source>
</reference>
<keyword evidence="4" id="KW-1185">Reference proteome</keyword>
<evidence type="ECO:0000313" key="4">
    <source>
        <dbReference type="Proteomes" id="UP000480350"/>
    </source>
</evidence>